<organism evidence="2 3">
    <name type="scientific">Duncaniella dubosii</name>
    <dbReference type="NCBI Taxonomy" id="2518971"/>
    <lineage>
        <taxon>Bacteria</taxon>
        <taxon>Pseudomonadati</taxon>
        <taxon>Bacteroidota</taxon>
        <taxon>Bacteroidia</taxon>
        <taxon>Bacteroidales</taxon>
        <taxon>Muribaculaceae</taxon>
        <taxon>Duncaniella</taxon>
    </lineage>
</organism>
<evidence type="ECO:0000256" key="1">
    <source>
        <dbReference type="ARBA" id="ARBA00007613"/>
    </source>
</evidence>
<proteinExistence type="inferred from homology"/>
<dbReference type="EMBL" id="CP039396">
    <property type="protein sequence ID" value="QCD43737.1"/>
    <property type="molecule type" value="Genomic_DNA"/>
</dbReference>
<comment type="similarity">
    <text evidence="1">Belongs to the outer membrane factor (OMF) (TC 1.B.17) family.</text>
</comment>
<reference evidence="3" key="1">
    <citation type="submission" date="2019-02" db="EMBL/GenBank/DDBJ databases">
        <title>Isolation and identification of novel species under the genus Muribaculum.</title>
        <authorList>
            <person name="Miyake S."/>
            <person name="Ding Y."/>
            <person name="Low A."/>
            <person name="Soh M."/>
            <person name="Seedorf H."/>
        </authorList>
    </citation>
    <scope>NUCLEOTIDE SEQUENCE [LARGE SCALE GENOMIC DNA]</scope>
    <source>
        <strain evidence="3">H5</strain>
    </source>
</reference>
<evidence type="ECO:0000313" key="3">
    <source>
        <dbReference type="Proteomes" id="UP000297149"/>
    </source>
</evidence>
<name>A0A4P7W6H3_9BACT</name>
<sequence>MAVWSYNDCINHARGNNIALRQSILSEESAALSLEKAQGEWQPSLDFGTNQGYSNAPWSNGSSNAYTSNYNLNASRTVWDGGKRESAIRRGKTDVERLRYATDNTLRNIRTEILSAYKAIRYE</sequence>
<dbReference type="InterPro" id="IPR003423">
    <property type="entry name" value="OMP_efflux"/>
</dbReference>
<dbReference type="KEGG" id="ddb:E7747_15250"/>
<dbReference type="SUPFAM" id="SSF56954">
    <property type="entry name" value="Outer membrane efflux proteins (OEP)"/>
    <property type="match status" value="1"/>
</dbReference>
<keyword evidence="3" id="KW-1185">Reference proteome</keyword>
<gene>
    <name evidence="2" type="ORF">E7747_15250</name>
</gene>
<evidence type="ECO:0008006" key="4">
    <source>
        <dbReference type="Google" id="ProtNLM"/>
    </source>
</evidence>
<dbReference type="RefSeq" id="WP_136417141.1">
    <property type="nucleotide sequence ID" value="NZ_JAIAXF010000174.1"/>
</dbReference>
<protein>
    <recommendedName>
        <fullName evidence="4">TolC family protein</fullName>
    </recommendedName>
</protein>
<dbReference type="Gene3D" id="1.20.1600.10">
    <property type="entry name" value="Outer membrane efflux proteins (OEP)"/>
    <property type="match status" value="1"/>
</dbReference>
<evidence type="ECO:0000313" key="2">
    <source>
        <dbReference type="EMBL" id="QCD43737.1"/>
    </source>
</evidence>
<dbReference type="AlphaFoldDB" id="A0A4P7W6H3"/>
<dbReference type="Proteomes" id="UP000297149">
    <property type="component" value="Chromosome"/>
</dbReference>
<dbReference type="Pfam" id="PF02321">
    <property type="entry name" value="OEP"/>
    <property type="match status" value="1"/>
</dbReference>
<dbReference type="GO" id="GO:0015562">
    <property type="term" value="F:efflux transmembrane transporter activity"/>
    <property type="evidence" value="ECO:0007669"/>
    <property type="project" value="InterPro"/>
</dbReference>
<accession>A0A4P7W6H3</accession>